<name>A0A6P5EEQ7_ANACO</name>
<organism evidence="1 2">
    <name type="scientific">Ananas comosus</name>
    <name type="common">Pineapple</name>
    <name type="synonym">Ananas ananas</name>
    <dbReference type="NCBI Taxonomy" id="4615"/>
    <lineage>
        <taxon>Eukaryota</taxon>
        <taxon>Viridiplantae</taxon>
        <taxon>Streptophyta</taxon>
        <taxon>Embryophyta</taxon>
        <taxon>Tracheophyta</taxon>
        <taxon>Spermatophyta</taxon>
        <taxon>Magnoliopsida</taxon>
        <taxon>Liliopsida</taxon>
        <taxon>Poales</taxon>
        <taxon>Bromeliaceae</taxon>
        <taxon>Bromelioideae</taxon>
        <taxon>Ananas</taxon>
    </lineage>
</organism>
<proteinExistence type="predicted"/>
<dbReference type="RefSeq" id="XP_020080128.1">
    <property type="nucleotide sequence ID" value="XM_020224539.1"/>
</dbReference>
<dbReference type="GeneID" id="109703819"/>
<reference evidence="2" key="2">
    <citation type="submission" date="2025-08" db="UniProtKB">
        <authorList>
            <consortium name="RefSeq"/>
        </authorList>
    </citation>
    <scope>IDENTIFICATION</scope>
    <source>
        <tissue evidence="2">Leaf</tissue>
    </source>
</reference>
<reference evidence="1" key="1">
    <citation type="journal article" date="2015" name="Nat. Genet.">
        <title>The pineapple genome and the evolution of CAM photosynthesis.</title>
        <authorList>
            <person name="Ming R."/>
            <person name="VanBuren R."/>
            <person name="Wai C.M."/>
            <person name="Tang H."/>
            <person name="Schatz M.C."/>
            <person name="Bowers J.E."/>
            <person name="Lyons E."/>
            <person name="Wang M.L."/>
            <person name="Chen J."/>
            <person name="Biggers E."/>
            <person name="Zhang J."/>
            <person name="Huang L."/>
            <person name="Zhang L."/>
            <person name="Miao W."/>
            <person name="Zhang J."/>
            <person name="Ye Z."/>
            <person name="Miao C."/>
            <person name="Lin Z."/>
            <person name="Wang H."/>
            <person name="Zhou H."/>
            <person name="Yim W.C."/>
            <person name="Priest H.D."/>
            <person name="Zheng C."/>
            <person name="Woodhouse M."/>
            <person name="Edger P.P."/>
            <person name="Guyot R."/>
            <person name="Guo H.B."/>
            <person name="Guo H."/>
            <person name="Zheng G."/>
            <person name="Singh R."/>
            <person name="Sharma A."/>
            <person name="Min X."/>
            <person name="Zheng Y."/>
            <person name="Lee H."/>
            <person name="Gurtowski J."/>
            <person name="Sedlazeck F.J."/>
            <person name="Harkess A."/>
            <person name="McKain M.R."/>
            <person name="Liao Z."/>
            <person name="Fang J."/>
            <person name="Liu J."/>
            <person name="Zhang X."/>
            <person name="Zhang Q."/>
            <person name="Hu W."/>
            <person name="Qin Y."/>
            <person name="Wang K."/>
            <person name="Chen L.Y."/>
            <person name="Shirley N."/>
            <person name="Lin Y.R."/>
            <person name="Liu L.Y."/>
            <person name="Hernandez A.G."/>
            <person name="Wright C.L."/>
            <person name="Bulone V."/>
            <person name="Tuskan G.A."/>
            <person name="Heath K."/>
            <person name="Zee F."/>
            <person name="Moore P.H."/>
            <person name="Sunkar R."/>
            <person name="Leebens-Mack J.H."/>
            <person name="Mockler T."/>
            <person name="Bennetzen J.L."/>
            <person name="Freeling M."/>
            <person name="Sankoff D."/>
            <person name="Paterson A.H."/>
            <person name="Zhu X."/>
            <person name="Yang X."/>
            <person name="Smith J.A."/>
            <person name="Cushman J.C."/>
            <person name="Paull R.E."/>
            <person name="Yu Q."/>
        </authorList>
    </citation>
    <scope>NUCLEOTIDE SEQUENCE [LARGE SCALE GENOMIC DNA]</scope>
    <source>
        <strain evidence="1">cv. F153</strain>
    </source>
</reference>
<dbReference type="Proteomes" id="UP000515123">
    <property type="component" value="Unplaced"/>
</dbReference>
<evidence type="ECO:0000313" key="2">
    <source>
        <dbReference type="RefSeq" id="XP_020080128.1"/>
    </source>
</evidence>
<dbReference type="PANTHER" id="PTHR46148">
    <property type="entry name" value="CHROMO DOMAIN-CONTAINING PROTEIN"/>
    <property type="match status" value="1"/>
</dbReference>
<keyword evidence="1" id="KW-1185">Reference proteome</keyword>
<dbReference type="OrthoDB" id="779927at2759"/>
<dbReference type="AlphaFoldDB" id="A0A6P5EEQ7"/>
<protein>
    <submittedName>
        <fullName evidence="2">Uncharacterized protein LOC109703819</fullName>
    </submittedName>
</protein>
<sequence length="104" mass="12206">MQLQMGKMDLEVVAPEIPARMMTLVIQPTLLERIKDSQSADPNLQKYVHDPEHVLVYEPSELQGDMSYEEFPVEILAREVRKLRSREIPYVRVRWSNHSDREAT</sequence>
<accession>A0A6P5EEQ7</accession>
<gene>
    <name evidence="2" type="primary">LOC109703819</name>
</gene>
<dbReference type="PANTHER" id="PTHR46148:SF60">
    <property type="entry name" value="CHROMO DOMAIN-CONTAINING PROTEIN"/>
    <property type="match status" value="1"/>
</dbReference>
<evidence type="ECO:0000313" key="1">
    <source>
        <dbReference type="Proteomes" id="UP000515123"/>
    </source>
</evidence>